<evidence type="ECO:0000313" key="1">
    <source>
        <dbReference type="EMBL" id="SUJ02368.1"/>
    </source>
</evidence>
<organism evidence="1 2">
    <name type="scientific">Sphingobacterium spiritivorum</name>
    <name type="common">Flavobacterium spiritivorum</name>
    <dbReference type="NCBI Taxonomy" id="258"/>
    <lineage>
        <taxon>Bacteria</taxon>
        <taxon>Pseudomonadati</taxon>
        <taxon>Bacteroidota</taxon>
        <taxon>Sphingobacteriia</taxon>
        <taxon>Sphingobacteriales</taxon>
        <taxon>Sphingobacteriaceae</taxon>
        <taxon>Sphingobacterium</taxon>
    </lineage>
</organism>
<evidence type="ECO:0000313" key="2">
    <source>
        <dbReference type="Proteomes" id="UP000254893"/>
    </source>
</evidence>
<dbReference type="InterPro" id="IPR013783">
    <property type="entry name" value="Ig-like_fold"/>
</dbReference>
<dbReference type="AlphaFoldDB" id="A0A380BJG8"/>
<reference evidence="1 2" key="1">
    <citation type="submission" date="2018-06" db="EMBL/GenBank/DDBJ databases">
        <authorList>
            <consortium name="Pathogen Informatics"/>
            <person name="Doyle S."/>
        </authorList>
    </citation>
    <scope>NUCLEOTIDE SEQUENCE [LARGE SCALE GENOMIC DNA]</scope>
    <source>
        <strain evidence="1 2">NCTC11388</strain>
    </source>
</reference>
<dbReference type="RefSeq" id="WP_115169334.1">
    <property type="nucleotide sequence ID" value="NZ_UGYW01000002.1"/>
</dbReference>
<protein>
    <recommendedName>
        <fullName evidence="3">SusE outer membrane protein domain-containing protein</fullName>
    </recommendedName>
</protein>
<dbReference type="Proteomes" id="UP000254893">
    <property type="component" value="Unassembled WGS sequence"/>
</dbReference>
<dbReference type="Gene3D" id="2.60.40.10">
    <property type="entry name" value="Immunoglobulins"/>
    <property type="match status" value="1"/>
</dbReference>
<gene>
    <name evidence="1" type="ORF">NCTC11388_00985</name>
</gene>
<proteinExistence type="predicted"/>
<dbReference type="EMBL" id="UGYW01000002">
    <property type="protein sequence ID" value="SUJ02368.1"/>
    <property type="molecule type" value="Genomic_DNA"/>
</dbReference>
<evidence type="ECO:0008006" key="3">
    <source>
        <dbReference type="Google" id="ProtNLM"/>
    </source>
</evidence>
<accession>A0A380BJG8</accession>
<dbReference type="PROSITE" id="PS51257">
    <property type="entry name" value="PROKAR_LIPOPROTEIN"/>
    <property type="match status" value="1"/>
</dbReference>
<sequence length="119" mass="13335">MKIPFLIAAVALFSSCADFIEYPLEKEQVALLGPVDNFSTTDTLITFWWDTHQDAKAYRLQIVSPDFEKVGSDVIDTLVTGDKARLSLKAGAYTWRVRPENNGSAGIYTYRSLEIKAKN</sequence>
<name>A0A380BJG8_SPHSI</name>